<dbReference type="Proteomes" id="UP000691718">
    <property type="component" value="Unassembled WGS sequence"/>
</dbReference>
<dbReference type="OrthoDB" id="10057240at2759"/>
<evidence type="ECO:0000256" key="1">
    <source>
        <dbReference type="SAM" id="MobiDB-lite"/>
    </source>
</evidence>
<comment type="caution">
    <text evidence="2">The sequence shown here is derived from an EMBL/GenBank/DDBJ whole genome shotgun (WGS) entry which is preliminary data.</text>
</comment>
<sequence>MAKPLTLDEIVEALQAEEDQGDIDSGDENEANILHLPSRMLRSQVEIQNQPSMSGENLDEEEEESMPARKKMKKKENTVKKMARL</sequence>
<gene>
    <name evidence="2" type="ORF">PAPOLLO_LOCUS21486</name>
</gene>
<proteinExistence type="predicted"/>
<keyword evidence="3" id="KW-1185">Reference proteome</keyword>
<name>A0A8S3XS04_PARAO</name>
<feature type="region of interest" description="Disordered" evidence="1">
    <location>
        <begin position="48"/>
        <end position="85"/>
    </location>
</feature>
<protein>
    <submittedName>
        <fullName evidence="2">(apollo) hypothetical protein</fullName>
    </submittedName>
</protein>
<reference evidence="2" key="1">
    <citation type="submission" date="2021-04" db="EMBL/GenBank/DDBJ databases">
        <authorList>
            <person name="Tunstrom K."/>
        </authorList>
    </citation>
    <scope>NUCLEOTIDE SEQUENCE</scope>
</reference>
<dbReference type="EMBL" id="CAJQZP010001331">
    <property type="protein sequence ID" value="CAG5038945.1"/>
    <property type="molecule type" value="Genomic_DNA"/>
</dbReference>
<evidence type="ECO:0000313" key="2">
    <source>
        <dbReference type="EMBL" id="CAG5038945.1"/>
    </source>
</evidence>
<organism evidence="2 3">
    <name type="scientific">Parnassius apollo</name>
    <name type="common">Apollo butterfly</name>
    <name type="synonym">Papilio apollo</name>
    <dbReference type="NCBI Taxonomy" id="110799"/>
    <lineage>
        <taxon>Eukaryota</taxon>
        <taxon>Metazoa</taxon>
        <taxon>Ecdysozoa</taxon>
        <taxon>Arthropoda</taxon>
        <taxon>Hexapoda</taxon>
        <taxon>Insecta</taxon>
        <taxon>Pterygota</taxon>
        <taxon>Neoptera</taxon>
        <taxon>Endopterygota</taxon>
        <taxon>Lepidoptera</taxon>
        <taxon>Glossata</taxon>
        <taxon>Ditrysia</taxon>
        <taxon>Papilionoidea</taxon>
        <taxon>Papilionidae</taxon>
        <taxon>Parnassiinae</taxon>
        <taxon>Parnassini</taxon>
        <taxon>Parnassius</taxon>
        <taxon>Parnassius</taxon>
    </lineage>
</organism>
<dbReference type="AlphaFoldDB" id="A0A8S3XS04"/>
<accession>A0A8S3XS04</accession>
<evidence type="ECO:0000313" key="3">
    <source>
        <dbReference type="Proteomes" id="UP000691718"/>
    </source>
</evidence>